<dbReference type="InParanoid" id="A0A165C0K6"/>
<keyword evidence="2" id="KW-1133">Transmembrane helix</keyword>
<feature type="region of interest" description="Disordered" evidence="1">
    <location>
        <begin position="1"/>
        <end position="29"/>
    </location>
</feature>
<keyword evidence="2" id="KW-0472">Membrane</keyword>
<gene>
    <name evidence="3" type="ORF">LAESUDRAFT_444535</name>
</gene>
<name>A0A165C0K6_9APHY</name>
<evidence type="ECO:0000313" key="4">
    <source>
        <dbReference type="Proteomes" id="UP000076871"/>
    </source>
</evidence>
<feature type="transmembrane region" description="Helical" evidence="2">
    <location>
        <begin position="56"/>
        <end position="82"/>
    </location>
</feature>
<keyword evidence="4" id="KW-1185">Reference proteome</keyword>
<protein>
    <submittedName>
        <fullName evidence="3">Uncharacterized protein</fullName>
    </submittedName>
</protein>
<keyword evidence="2" id="KW-0812">Transmembrane</keyword>
<dbReference type="AlphaFoldDB" id="A0A165C0K6"/>
<dbReference type="GeneID" id="63819514"/>
<evidence type="ECO:0000313" key="3">
    <source>
        <dbReference type="EMBL" id="KZT01982.1"/>
    </source>
</evidence>
<proteinExistence type="predicted"/>
<dbReference type="Proteomes" id="UP000076871">
    <property type="component" value="Unassembled WGS sequence"/>
</dbReference>
<dbReference type="RefSeq" id="XP_040759722.1">
    <property type="nucleotide sequence ID" value="XM_040902483.1"/>
</dbReference>
<sequence length="162" mass="18260">MKPIQSHYHSKSLRRGLHTDGCPPRFPGPQKDEITFLSKNEHMTGLSLVARPCNSAYWWSILLRLSGGSCVDLIIFIVLTAYKHAIFLLYMTPSTISAQFEVFHGASSQTRPPSHTQTFNSLPERQFLFNGSRHCGHTLRVGISFALRKRRAVSFSDISIAQ</sequence>
<evidence type="ECO:0000256" key="2">
    <source>
        <dbReference type="SAM" id="Phobius"/>
    </source>
</evidence>
<accession>A0A165C0K6</accession>
<evidence type="ECO:0000256" key="1">
    <source>
        <dbReference type="SAM" id="MobiDB-lite"/>
    </source>
</evidence>
<reference evidence="3 4" key="1">
    <citation type="journal article" date="2016" name="Mol. Biol. Evol.">
        <title>Comparative Genomics of Early-Diverging Mushroom-Forming Fungi Provides Insights into the Origins of Lignocellulose Decay Capabilities.</title>
        <authorList>
            <person name="Nagy L.G."/>
            <person name="Riley R."/>
            <person name="Tritt A."/>
            <person name="Adam C."/>
            <person name="Daum C."/>
            <person name="Floudas D."/>
            <person name="Sun H."/>
            <person name="Yadav J.S."/>
            <person name="Pangilinan J."/>
            <person name="Larsson K.H."/>
            <person name="Matsuura K."/>
            <person name="Barry K."/>
            <person name="Labutti K."/>
            <person name="Kuo R."/>
            <person name="Ohm R.A."/>
            <person name="Bhattacharya S.S."/>
            <person name="Shirouzu T."/>
            <person name="Yoshinaga Y."/>
            <person name="Martin F.M."/>
            <person name="Grigoriev I.V."/>
            <person name="Hibbett D.S."/>
        </authorList>
    </citation>
    <scope>NUCLEOTIDE SEQUENCE [LARGE SCALE GENOMIC DNA]</scope>
    <source>
        <strain evidence="3 4">93-53</strain>
    </source>
</reference>
<organism evidence="3 4">
    <name type="scientific">Laetiporus sulphureus 93-53</name>
    <dbReference type="NCBI Taxonomy" id="1314785"/>
    <lineage>
        <taxon>Eukaryota</taxon>
        <taxon>Fungi</taxon>
        <taxon>Dikarya</taxon>
        <taxon>Basidiomycota</taxon>
        <taxon>Agaricomycotina</taxon>
        <taxon>Agaricomycetes</taxon>
        <taxon>Polyporales</taxon>
        <taxon>Laetiporus</taxon>
    </lineage>
</organism>
<dbReference type="EMBL" id="KV427657">
    <property type="protein sequence ID" value="KZT01982.1"/>
    <property type="molecule type" value="Genomic_DNA"/>
</dbReference>